<reference evidence="1 2" key="1">
    <citation type="submission" date="2016-11" db="EMBL/GenBank/DDBJ databases">
        <title>Interaction between Lactobacillus species and yeast in water kefir.</title>
        <authorList>
            <person name="Behr J."/>
            <person name="Xu D."/>
            <person name="Vogel R.F."/>
        </authorList>
    </citation>
    <scope>NUCLEOTIDE SEQUENCE [LARGE SCALE GENOMIC DNA]</scope>
    <source>
        <strain evidence="1 2">TMW 1.1822</strain>
    </source>
</reference>
<sequence length="128" mass="14540">MNVDFEMVKQLISILAELGFVTAFWKAVSKWGKYLNHKKALQQNKDNVQNQKIIDLGKSDILLKAGVVAMLHHELYANCTEYISRGYVTPGQLNDLEYIFTSYKALGGNGTGEILYKKVQVLKIKEEE</sequence>
<evidence type="ECO:0008006" key="3">
    <source>
        <dbReference type="Google" id="ProtNLM"/>
    </source>
</evidence>
<dbReference type="KEGG" id="lhw:BSQ49_05155"/>
<dbReference type="EMBL" id="CP018176">
    <property type="protein sequence ID" value="AUJ29640.1"/>
    <property type="molecule type" value="Genomic_DNA"/>
</dbReference>
<dbReference type="Proteomes" id="UP000314960">
    <property type="component" value="Chromosome"/>
</dbReference>
<dbReference type="RefSeq" id="WP_141053263.1">
    <property type="nucleotide sequence ID" value="NZ_CP018176.1"/>
</dbReference>
<evidence type="ECO:0000313" key="1">
    <source>
        <dbReference type="EMBL" id="AUJ29640.1"/>
    </source>
</evidence>
<gene>
    <name evidence="1" type="ORF">BSQ49_05155</name>
</gene>
<organism evidence="1 2">
    <name type="scientific">Liquorilactobacillus hordei</name>
    <dbReference type="NCBI Taxonomy" id="468911"/>
    <lineage>
        <taxon>Bacteria</taxon>
        <taxon>Bacillati</taxon>
        <taxon>Bacillota</taxon>
        <taxon>Bacilli</taxon>
        <taxon>Lactobacillales</taxon>
        <taxon>Lactobacillaceae</taxon>
        <taxon>Liquorilactobacillus</taxon>
    </lineage>
</organism>
<dbReference type="AlphaFoldDB" id="A0A3S6QNU2"/>
<protein>
    <recommendedName>
        <fullName evidence="3">Phage protein</fullName>
    </recommendedName>
</protein>
<evidence type="ECO:0000313" key="2">
    <source>
        <dbReference type="Proteomes" id="UP000314960"/>
    </source>
</evidence>
<name>A0A3S6QNU2_9LACO</name>
<accession>A0A3S6QNU2</accession>
<proteinExistence type="predicted"/>